<protein>
    <submittedName>
        <fullName evidence="7">Cytochrome c oxidase assembly protein</fullName>
    </submittedName>
</protein>
<accession>A0ABY7YLN8</accession>
<evidence type="ECO:0000256" key="4">
    <source>
        <dbReference type="ARBA" id="ARBA00022989"/>
    </source>
</evidence>
<feature type="transmembrane region" description="Helical" evidence="6">
    <location>
        <begin position="142"/>
        <end position="166"/>
    </location>
</feature>
<keyword evidence="2" id="KW-1003">Cell membrane</keyword>
<evidence type="ECO:0000256" key="5">
    <source>
        <dbReference type="ARBA" id="ARBA00023136"/>
    </source>
</evidence>
<evidence type="ECO:0000256" key="3">
    <source>
        <dbReference type="ARBA" id="ARBA00022692"/>
    </source>
</evidence>
<name>A0ABY7YLN8_9HYPH</name>
<reference evidence="7 8" key="1">
    <citation type="submission" date="2023-02" db="EMBL/GenBank/DDBJ databases">
        <title>Devosia algicola sp. nov., isolated from the phycosphere of marine algae.</title>
        <authorList>
            <person name="Kim J.M."/>
            <person name="Lee J.K."/>
            <person name="Choi B.J."/>
            <person name="Bayburt H."/>
            <person name="Jeon C.O."/>
        </authorList>
    </citation>
    <scope>NUCLEOTIDE SEQUENCE [LARGE SCALE GENOMIC DNA]</scope>
    <source>
        <strain evidence="7 8">G20-9</strain>
    </source>
</reference>
<evidence type="ECO:0000256" key="6">
    <source>
        <dbReference type="SAM" id="Phobius"/>
    </source>
</evidence>
<sequence length="215" mass="22570">MRSVTAEPAAGRRRVNISLALGGLALATLWFSPLAQLARVAFSAHMLLHLGIVVVAAPLLAFGAASRLPPITGFGNALNWGLLAGLFEMIAVWGWHIPLLHDAAGHSASLFILEQASFLLGGLAVWGVGFSASNRGAIASAAIILFLTFTHMTMFGLMLTLAPNLLYDPDLCRGAFGLDRLSDQHLGGVLMAVGGGIPYLVGTAWAISRVLFVDV</sequence>
<evidence type="ECO:0000313" key="7">
    <source>
        <dbReference type="EMBL" id="WDR02211.1"/>
    </source>
</evidence>
<keyword evidence="5 6" id="KW-0472">Membrane</keyword>
<keyword evidence="8" id="KW-1185">Reference proteome</keyword>
<keyword evidence="4 6" id="KW-1133">Transmembrane helix</keyword>
<dbReference type="EMBL" id="CP118246">
    <property type="protein sequence ID" value="WDR02211.1"/>
    <property type="molecule type" value="Genomic_DNA"/>
</dbReference>
<organism evidence="7 8">
    <name type="scientific">Devosia algicola</name>
    <dbReference type="NCBI Taxonomy" id="3026418"/>
    <lineage>
        <taxon>Bacteria</taxon>
        <taxon>Pseudomonadati</taxon>
        <taxon>Pseudomonadota</taxon>
        <taxon>Alphaproteobacteria</taxon>
        <taxon>Hyphomicrobiales</taxon>
        <taxon>Devosiaceae</taxon>
        <taxon>Devosia</taxon>
    </lineage>
</organism>
<dbReference type="Proteomes" id="UP001220530">
    <property type="component" value="Chromosome"/>
</dbReference>
<evidence type="ECO:0000256" key="1">
    <source>
        <dbReference type="ARBA" id="ARBA00004651"/>
    </source>
</evidence>
<feature type="transmembrane region" description="Helical" evidence="6">
    <location>
        <begin position="47"/>
        <end position="65"/>
    </location>
</feature>
<evidence type="ECO:0000256" key="2">
    <source>
        <dbReference type="ARBA" id="ARBA00022475"/>
    </source>
</evidence>
<comment type="subcellular location">
    <subcellularLocation>
        <location evidence="1">Cell membrane</location>
        <topology evidence="1">Multi-pass membrane protein</topology>
    </subcellularLocation>
</comment>
<feature type="transmembrane region" description="Helical" evidence="6">
    <location>
        <begin position="186"/>
        <end position="207"/>
    </location>
</feature>
<keyword evidence="3 6" id="KW-0812">Transmembrane</keyword>
<evidence type="ECO:0000313" key="8">
    <source>
        <dbReference type="Proteomes" id="UP001220530"/>
    </source>
</evidence>
<feature type="transmembrane region" description="Helical" evidence="6">
    <location>
        <begin position="77"/>
        <end position="96"/>
    </location>
</feature>
<feature type="transmembrane region" description="Helical" evidence="6">
    <location>
        <begin position="108"/>
        <end position="130"/>
    </location>
</feature>
<dbReference type="Pfam" id="PF09678">
    <property type="entry name" value="Caa3_CtaG"/>
    <property type="match status" value="1"/>
</dbReference>
<dbReference type="RefSeq" id="WP_282218617.1">
    <property type="nucleotide sequence ID" value="NZ_CP118246.1"/>
</dbReference>
<dbReference type="InterPro" id="IPR019108">
    <property type="entry name" value="Caa3_assmbl_CtaG-rel"/>
</dbReference>
<gene>
    <name evidence="7" type="ORF">PSQ19_16410</name>
</gene>
<proteinExistence type="predicted"/>